<evidence type="ECO:0000313" key="2">
    <source>
        <dbReference type="EMBL" id="KAF2172163.1"/>
    </source>
</evidence>
<evidence type="ECO:0000313" key="3">
    <source>
        <dbReference type="Proteomes" id="UP000799537"/>
    </source>
</evidence>
<dbReference type="OrthoDB" id="540004at2759"/>
<dbReference type="Pfam" id="PF13649">
    <property type="entry name" value="Methyltransf_25"/>
    <property type="match status" value="1"/>
</dbReference>
<keyword evidence="3" id="KW-1185">Reference proteome</keyword>
<dbReference type="InterPro" id="IPR029063">
    <property type="entry name" value="SAM-dependent_MTases_sf"/>
</dbReference>
<proteinExistence type="predicted"/>
<feature type="domain" description="Methyltransferase" evidence="1">
    <location>
        <begin position="63"/>
        <end position="158"/>
    </location>
</feature>
<dbReference type="EMBL" id="ML993581">
    <property type="protein sequence ID" value="KAF2172163.1"/>
    <property type="molecule type" value="Genomic_DNA"/>
</dbReference>
<dbReference type="InterPro" id="IPR041698">
    <property type="entry name" value="Methyltransf_25"/>
</dbReference>
<organism evidence="2 3">
    <name type="scientific">Zasmidium cellare ATCC 36951</name>
    <dbReference type="NCBI Taxonomy" id="1080233"/>
    <lineage>
        <taxon>Eukaryota</taxon>
        <taxon>Fungi</taxon>
        <taxon>Dikarya</taxon>
        <taxon>Ascomycota</taxon>
        <taxon>Pezizomycotina</taxon>
        <taxon>Dothideomycetes</taxon>
        <taxon>Dothideomycetidae</taxon>
        <taxon>Mycosphaerellales</taxon>
        <taxon>Mycosphaerellaceae</taxon>
        <taxon>Zasmidium</taxon>
    </lineage>
</organism>
<dbReference type="RefSeq" id="XP_033673052.1">
    <property type="nucleotide sequence ID" value="XM_033804052.1"/>
</dbReference>
<dbReference type="Gene3D" id="3.40.50.150">
    <property type="entry name" value="Vaccinia Virus protein VP39"/>
    <property type="match status" value="1"/>
</dbReference>
<dbReference type="CDD" id="cd02440">
    <property type="entry name" value="AdoMet_MTases"/>
    <property type="match status" value="1"/>
</dbReference>
<dbReference type="AlphaFoldDB" id="A0A6A6CZI9"/>
<dbReference type="Proteomes" id="UP000799537">
    <property type="component" value="Unassembled WGS sequence"/>
</dbReference>
<name>A0A6A6CZI9_ZASCE</name>
<protein>
    <recommendedName>
        <fullName evidence="1">Methyltransferase domain-containing protein</fullName>
    </recommendedName>
</protein>
<gene>
    <name evidence="2" type="ORF">M409DRAFT_17403</name>
</gene>
<reference evidence="2" key="1">
    <citation type="journal article" date="2020" name="Stud. Mycol.">
        <title>101 Dothideomycetes genomes: a test case for predicting lifestyles and emergence of pathogens.</title>
        <authorList>
            <person name="Haridas S."/>
            <person name="Albert R."/>
            <person name="Binder M."/>
            <person name="Bloem J."/>
            <person name="Labutti K."/>
            <person name="Salamov A."/>
            <person name="Andreopoulos B."/>
            <person name="Baker S."/>
            <person name="Barry K."/>
            <person name="Bills G."/>
            <person name="Bluhm B."/>
            <person name="Cannon C."/>
            <person name="Castanera R."/>
            <person name="Culley D."/>
            <person name="Daum C."/>
            <person name="Ezra D."/>
            <person name="Gonzalez J."/>
            <person name="Henrissat B."/>
            <person name="Kuo A."/>
            <person name="Liang C."/>
            <person name="Lipzen A."/>
            <person name="Lutzoni F."/>
            <person name="Magnuson J."/>
            <person name="Mondo S."/>
            <person name="Nolan M."/>
            <person name="Ohm R."/>
            <person name="Pangilinan J."/>
            <person name="Park H.-J."/>
            <person name="Ramirez L."/>
            <person name="Alfaro M."/>
            <person name="Sun H."/>
            <person name="Tritt A."/>
            <person name="Yoshinaga Y."/>
            <person name="Zwiers L.-H."/>
            <person name="Turgeon B."/>
            <person name="Goodwin S."/>
            <person name="Spatafora J."/>
            <person name="Crous P."/>
            <person name="Grigoriev I."/>
        </authorList>
    </citation>
    <scope>NUCLEOTIDE SEQUENCE</scope>
    <source>
        <strain evidence="2">ATCC 36951</strain>
    </source>
</reference>
<dbReference type="SUPFAM" id="SSF53335">
    <property type="entry name" value="S-adenosyl-L-methionine-dependent methyltransferases"/>
    <property type="match status" value="1"/>
</dbReference>
<sequence>MTEYKDNYIAINKANWDERAPEHSRSTGYDYQRLVREPSYVSEVVQFDIPLMGDISGLEIVHLQCHIATDTLSLVRRGAKRVTGLDFSPAAIKEAKDLAVKAVGGDKLNFVEASIYDALDVLPPASFGMVFTGIGALCWIPSIKRWAETVAALLKPGGRLFIRECHPALWAIDETVTDSLITGIPYFERDEPHVYDESGTYVETDHVFENTKTVEWNHGIGEIVQSLIDAGMSITGLVEHKSIPWNALRGQMEKIEPFGEFALKEGRDNLPLSYTLQAKKNA</sequence>
<evidence type="ECO:0000259" key="1">
    <source>
        <dbReference type="Pfam" id="PF13649"/>
    </source>
</evidence>
<accession>A0A6A6CZI9</accession>
<dbReference type="GeneID" id="54557324"/>